<dbReference type="InterPro" id="IPR002696">
    <property type="entry name" value="Membr_insert_effic_factor_YidD"/>
</dbReference>
<evidence type="ECO:0000313" key="3">
    <source>
        <dbReference type="Proteomes" id="UP000658514"/>
    </source>
</evidence>
<name>A0ABR8AK02_9CYAN</name>
<dbReference type="NCBIfam" id="TIGR00278">
    <property type="entry name" value="membrane protein insertion efficiency factor YidD"/>
    <property type="match status" value="1"/>
</dbReference>
<proteinExistence type="predicted"/>
<organism evidence="2 3">
    <name type="scientific">Calothrix parietina FACHB-288</name>
    <dbReference type="NCBI Taxonomy" id="2692896"/>
    <lineage>
        <taxon>Bacteria</taxon>
        <taxon>Bacillati</taxon>
        <taxon>Cyanobacteriota</taxon>
        <taxon>Cyanophyceae</taxon>
        <taxon>Nostocales</taxon>
        <taxon>Calotrichaceae</taxon>
        <taxon>Calothrix</taxon>
    </lineage>
</organism>
<comment type="caution">
    <text evidence="2">The sequence shown here is derived from an EMBL/GenBank/DDBJ whole genome shotgun (WGS) entry which is preliminary data.</text>
</comment>
<dbReference type="EMBL" id="JACJQH010000083">
    <property type="protein sequence ID" value="MBD2200311.1"/>
    <property type="molecule type" value="Genomic_DNA"/>
</dbReference>
<feature type="region of interest" description="Disordered" evidence="1">
    <location>
        <begin position="80"/>
        <end position="118"/>
    </location>
</feature>
<sequence>MEISLLDSLGRKAGIVAITGYQKYLSPHKGFVCAHRVLYGGESCSQYIKRVITEDGFTALLTKSRHRFQACKQANQILRSAGGGGASLSQSEESEPTEDESDSNLHSPNKKGKSWRSCHQVQTKQFSLESSLEIKG</sequence>
<gene>
    <name evidence="2" type="primary">yidD</name>
    <name evidence="2" type="ORF">H6G24_33425</name>
</gene>
<dbReference type="RefSeq" id="WP_190540035.1">
    <property type="nucleotide sequence ID" value="NZ_CAWPNO010000121.1"/>
</dbReference>
<evidence type="ECO:0000256" key="1">
    <source>
        <dbReference type="SAM" id="MobiDB-lite"/>
    </source>
</evidence>
<evidence type="ECO:0000313" key="2">
    <source>
        <dbReference type="EMBL" id="MBD2200311.1"/>
    </source>
</evidence>
<protein>
    <submittedName>
        <fullName evidence="2">Membrane protein insertion efficiency factor YidD</fullName>
    </submittedName>
</protein>
<feature type="compositionally biased region" description="Acidic residues" evidence="1">
    <location>
        <begin position="92"/>
        <end position="102"/>
    </location>
</feature>
<keyword evidence="3" id="KW-1185">Reference proteome</keyword>
<dbReference type="Proteomes" id="UP000658514">
    <property type="component" value="Unassembled WGS sequence"/>
</dbReference>
<reference evidence="2 3" key="1">
    <citation type="journal article" date="2020" name="ISME J.">
        <title>Comparative genomics reveals insights into cyanobacterial evolution and habitat adaptation.</title>
        <authorList>
            <person name="Chen M.Y."/>
            <person name="Teng W.K."/>
            <person name="Zhao L."/>
            <person name="Hu C.X."/>
            <person name="Zhou Y.K."/>
            <person name="Han B.P."/>
            <person name="Song L.R."/>
            <person name="Shu W.S."/>
        </authorList>
    </citation>
    <scope>NUCLEOTIDE SEQUENCE [LARGE SCALE GENOMIC DNA]</scope>
    <source>
        <strain evidence="2 3">FACHB-288</strain>
    </source>
</reference>
<accession>A0ABR8AK02</accession>
<dbReference type="SMART" id="SM01234">
    <property type="entry name" value="Haemolytic"/>
    <property type="match status" value="1"/>
</dbReference>